<dbReference type="Proteomes" id="UP001064048">
    <property type="component" value="Chromosome 6"/>
</dbReference>
<organism evidence="1 2">
    <name type="scientific">Choristoneura fumiferana</name>
    <name type="common">Spruce budworm moth</name>
    <name type="synonym">Archips fumiferana</name>
    <dbReference type="NCBI Taxonomy" id="7141"/>
    <lineage>
        <taxon>Eukaryota</taxon>
        <taxon>Metazoa</taxon>
        <taxon>Ecdysozoa</taxon>
        <taxon>Arthropoda</taxon>
        <taxon>Hexapoda</taxon>
        <taxon>Insecta</taxon>
        <taxon>Pterygota</taxon>
        <taxon>Neoptera</taxon>
        <taxon>Endopterygota</taxon>
        <taxon>Lepidoptera</taxon>
        <taxon>Glossata</taxon>
        <taxon>Ditrysia</taxon>
        <taxon>Tortricoidea</taxon>
        <taxon>Tortricidae</taxon>
        <taxon>Tortricinae</taxon>
        <taxon>Choristoneura</taxon>
    </lineage>
</organism>
<reference evidence="1 2" key="1">
    <citation type="journal article" date="2022" name="Genome Biol. Evol.">
        <title>The Spruce Budworm Genome: Reconstructing the Evolutionary History of Antifreeze Proteins.</title>
        <authorList>
            <person name="Beliveau C."/>
            <person name="Gagne P."/>
            <person name="Picq S."/>
            <person name="Vernygora O."/>
            <person name="Keeling C.I."/>
            <person name="Pinkney K."/>
            <person name="Doucet D."/>
            <person name="Wen F."/>
            <person name="Johnston J.S."/>
            <person name="Maaroufi H."/>
            <person name="Boyle B."/>
            <person name="Laroche J."/>
            <person name="Dewar K."/>
            <person name="Juretic N."/>
            <person name="Blackburn G."/>
            <person name="Nisole A."/>
            <person name="Brunet B."/>
            <person name="Brandao M."/>
            <person name="Lumley L."/>
            <person name="Duan J."/>
            <person name="Quan G."/>
            <person name="Lucarotti C.J."/>
            <person name="Roe A.D."/>
            <person name="Sperling F.A.H."/>
            <person name="Levesque R.C."/>
            <person name="Cusson M."/>
        </authorList>
    </citation>
    <scope>NUCLEOTIDE SEQUENCE [LARGE SCALE GENOMIC DNA]</scope>
    <source>
        <strain evidence="1">Glfc:IPQL:Cfum</strain>
    </source>
</reference>
<keyword evidence="2" id="KW-1185">Reference proteome</keyword>
<sequence length="1190" mass="132388">MPRREQFSVTLSSSFIVTSHGFGGKVDLVLLAETRAPIITNTYKKEIAIEILNITASKLEDIIKPLHDDEYGLVDKHKYADTGSPDSTEEMKNLESRQAAVTLLQIKNYDPNKYAVKTEEDHHIVFSSAPSLPPAERAREVMHCNAVIDIISKAVAVAQRENEEAHKYPPNYTTVIERSNPSELGYSHEYQEDQYNNAYGVALNAPSPGSHEDQENKEMDLSLYSVKSEPHEQCEPVERERSNSYFHKALSHNKQSNFVDEYKQHVFGRSGSKKARDNSSVYEECSQSSSGSDPDRLQMDISQMSQDDPEETQSARSTQSSPQPRPENENDKDSLWQALHRQNGKIALGIAGSSETRPSSPDSATAGSVKWRSCLFAEKWNNYFIPPIRVTDFSLYTYQGQHSNEKVLRATNSSNIAKLLFEEARSCRVNRPGEGRGGEATQLLKRLINSKHLGMTVSPLRASASPMAGVPTAPNGAVSPLECSPSVLVLSAASTWKCCPLSVDVAAAWYLFQNGECLGLRGAGGGGAGTARRKQSFPARAQPPAPSDAPPLWPPPAADNVSTLLKAVSRLLTRSAPRVELSCSNCGTHTTTIWRRDARGEMVCNACGLYYKLHGVTHTPRHDAATRAQRAGYYNPARTPTWRPRPAPWAYVNHPHAPLHPSTRAAAAIGATSNASEQSVPPPTAGTHTATWRRDARGEMVCNACGLYYKLHGVPRPTAMRRDTIHTRRRRPRHDKHARNSTHTATWRRDARGEMVCNACGLYYKLHGVPRPTAMRRDTIHTRRRRPRHDKHARNSQYPHPPYCRHAHRGMAARRARRDGLQRVRAVLQAARRAAPHRHAPRHHPHAPPPPRHDKHARNSQYPHPPYCRHAHRGMAARRAREMVCNACGLYYKLHGVPRPTAMRRDTIHTRRPPAARQARAEQSVPPPTAGTHTAHGGATRAARWSATRAGCTTSCTACRAHRMRRDTIHTAPPAARQARAEQSVPPPPYCSTHTATWRRDARGEMVCNACGLYYKLHGVPRPTAMRRDTIHTRRRRPRHDKHARNSQYPHPPYCRHAHRDMAARRARRDDLFVDPRSPFEKFSAPKTIYSPIPSQRRSAFGGSGSRRRRRGGGGGGGGGGRESAAEGAGDEAVLAALRRQLQPHLLAALHAQNTRPHAPHRTQMGRAAQEYDEAPLNLVASHVAAEETH</sequence>
<evidence type="ECO:0000313" key="2">
    <source>
        <dbReference type="Proteomes" id="UP001064048"/>
    </source>
</evidence>
<proteinExistence type="predicted"/>
<comment type="caution">
    <text evidence="1">The sequence shown here is derived from an EMBL/GenBank/DDBJ whole genome shotgun (WGS) entry which is preliminary data.</text>
</comment>
<accession>A0ACC0KHF8</accession>
<evidence type="ECO:0000313" key="1">
    <source>
        <dbReference type="EMBL" id="KAI8435789.1"/>
    </source>
</evidence>
<protein>
    <submittedName>
        <fullName evidence="1">Uncharacterized protein</fullName>
    </submittedName>
</protein>
<dbReference type="EMBL" id="CM046106">
    <property type="protein sequence ID" value="KAI8435789.1"/>
    <property type="molecule type" value="Genomic_DNA"/>
</dbReference>
<name>A0ACC0KHF8_CHOFU</name>
<gene>
    <name evidence="1" type="ORF">MSG28_004017</name>
</gene>